<dbReference type="AlphaFoldDB" id="A0A380E1D1"/>
<gene>
    <name evidence="2" type="ORF">NCTC5664_02382</name>
</gene>
<reference evidence="2 3" key="1">
    <citation type="submission" date="2018-06" db="EMBL/GenBank/DDBJ databases">
        <authorList>
            <consortium name="Pathogen Informatics"/>
            <person name="Doyle S."/>
        </authorList>
    </citation>
    <scope>NUCLEOTIDE SEQUENCE [LARGE SCALE GENOMIC DNA]</scope>
    <source>
        <strain evidence="2 3">NCTC5664</strain>
    </source>
</reference>
<organism evidence="2 3">
    <name type="scientific">Staphylococcus aureus</name>
    <dbReference type="NCBI Taxonomy" id="1280"/>
    <lineage>
        <taxon>Bacteria</taxon>
        <taxon>Bacillati</taxon>
        <taxon>Bacillota</taxon>
        <taxon>Bacilli</taxon>
        <taxon>Bacillales</taxon>
        <taxon>Staphylococcaceae</taxon>
        <taxon>Staphylococcus</taxon>
    </lineage>
</organism>
<feature type="region of interest" description="Disordered" evidence="1">
    <location>
        <begin position="1"/>
        <end position="55"/>
    </location>
</feature>
<evidence type="ECO:0000313" key="2">
    <source>
        <dbReference type="EMBL" id="SUK82629.1"/>
    </source>
</evidence>
<accession>A0A380E1D1</accession>
<protein>
    <submittedName>
        <fullName evidence="2">Cell division protein ftsQ</fullName>
    </submittedName>
</protein>
<dbReference type="EMBL" id="UHAQ01000003">
    <property type="protein sequence ID" value="SUK82629.1"/>
    <property type="molecule type" value="Genomic_DNA"/>
</dbReference>
<dbReference type="Proteomes" id="UP000254502">
    <property type="component" value="Unassembled WGS sequence"/>
</dbReference>
<evidence type="ECO:0000313" key="3">
    <source>
        <dbReference type="Proteomes" id="UP000254502"/>
    </source>
</evidence>
<keyword evidence="2" id="KW-0132">Cell division</keyword>
<sequence length="71" mass="8621">MNRMELQSINEQPQSAPKEQNSDSNDEETVTKKERKSKVTQLKPLTLEEKRKLRRKRQKRINTVLLQYWYC</sequence>
<name>A0A380E1D1_STAAU</name>
<evidence type="ECO:0000256" key="1">
    <source>
        <dbReference type="SAM" id="MobiDB-lite"/>
    </source>
</evidence>
<feature type="compositionally biased region" description="Polar residues" evidence="1">
    <location>
        <begin position="1"/>
        <end position="23"/>
    </location>
</feature>
<dbReference type="GO" id="GO:0051301">
    <property type="term" value="P:cell division"/>
    <property type="evidence" value="ECO:0007669"/>
    <property type="project" value="UniProtKB-KW"/>
</dbReference>
<proteinExistence type="predicted"/>
<keyword evidence="2" id="KW-0131">Cell cycle</keyword>